<dbReference type="AlphaFoldDB" id="A0A7W4PDI7"/>
<evidence type="ECO:0000256" key="3">
    <source>
        <dbReference type="ARBA" id="ARBA00022448"/>
    </source>
</evidence>
<feature type="domain" description="ABC transmembrane type-1" evidence="9">
    <location>
        <begin position="55"/>
        <end position="261"/>
    </location>
</feature>
<dbReference type="PANTHER" id="PTHR42929:SF5">
    <property type="entry name" value="ABC TRANSPORTER PERMEASE PROTEIN"/>
    <property type="match status" value="1"/>
</dbReference>
<feature type="transmembrane region" description="Helical" evidence="8">
    <location>
        <begin position="390"/>
        <end position="409"/>
    </location>
</feature>
<evidence type="ECO:0000313" key="11">
    <source>
        <dbReference type="Proteomes" id="UP000555756"/>
    </source>
</evidence>
<evidence type="ECO:0000259" key="9">
    <source>
        <dbReference type="PROSITE" id="PS50928"/>
    </source>
</evidence>
<comment type="caution">
    <text evidence="10">The sequence shown here is derived from an EMBL/GenBank/DDBJ whole genome shotgun (WGS) entry which is preliminary data.</text>
</comment>
<keyword evidence="4" id="KW-1003">Cell membrane</keyword>
<evidence type="ECO:0000256" key="7">
    <source>
        <dbReference type="ARBA" id="ARBA00023136"/>
    </source>
</evidence>
<name>A0A7W4PDI7_9PROT</name>
<feature type="transmembrane region" description="Helical" evidence="8">
    <location>
        <begin position="90"/>
        <end position="113"/>
    </location>
</feature>
<reference evidence="10 11" key="1">
    <citation type="submission" date="2020-04" db="EMBL/GenBank/DDBJ databases">
        <title>Description of novel Gluconacetobacter.</title>
        <authorList>
            <person name="Sombolestani A."/>
        </authorList>
    </citation>
    <scope>NUCLEOTIDE SEQUENCE [LARGE SCALE GENOMIC DNA]</scope>
    <source>
        <strain evidence="10 11">LMG 21311</strain>
    </source>
</reference>
<evidence type="ECO:0000256" key="4">
    <source>
        <dbReference type="ARBA" id="ARBA00022475"/>
    </source>
</evidence>
<comment type="similarity">
    <text evidence="2">Belongs to the binding-protein-dependent transport system permease family. CysTW subfamily.</text>
</comment>
<feature type="transmembrane region" description="Helical" evidence="8">
    <location>
        <begin position="299"/>
        <end position="321"/>
    </location>
</feature>
<dbReference type="SUPFAM" id="SSF161098">
    <property type="entry name" value="MetI-like"/>
    <property type="match status" value="2"/>
</dbReference>
<dbReference type="InterPro" id="IPR000515">
    <property type="entry name" value="MetI-like"/>
</dbReference>
<dbReference type="Gene3D" id="1.10.3720.10">
    <property type="entry name" value="MetI-like"/>
    <property type="match status" value="2"/>
</dbReference>
<feature type="transmembrane region" description="Helical" evidence="8">
    <location>
        <begin position="518"/>
        <end position="543"/>
    </location>
</feature>
<dbReference type="Pfam" id="PF00528">
    <property type="entry name" value="BPD_transp_1"/>
    <property type="match status" value="2"/>
</dbReference>
<evidence type="ECO:0000256" key="1">
    <source>
        <dbReference type="ARBA" id="ARBA00004651"/>
    </source>
</evidence>
<sequence length="548" mass="58922">MRRGAAWVALPPTLFLAALFALPVLRLLILSFSDPAGPFSPYWRIVDIPAYRTALLTTVGIGGLVTVLSVLLAYPVAYLMATVPPRVARLLGLCVLLPFWTSALVRTTAWIILLQRYGVLNTLLVDSHLLRHPVSFVYNLSGVLIGMSHVLMPFIVFPLYNAFRGIDQNLIHAAETLGAGPTTLCRRVFLPLTAPGVAAGATIVFMSALGYYITPALMGGPAQTMVAQLISFNVEEQLDWAMAGALSVVMLLASLLIFFLFQAVFGLDRLFGDAAPSGRGVVPFAVGARGRSASGRAMLVLGGAVLLFLLAPVLIVFPMSVGSSPFLSFPPQHLSLRWYHELLARPQWLASAWNSLQVAAIAVPGATLLGTMAALGVSRLRGGLARGLEVLFILPMIVPPIILAVGLYYQMVPLGLIRGHWGLGLGHIVIALPFVFLSAQAALRGFDRNLERAALGLGASWPTMFRRVMLPAIGPGVAAGAIFAFITSFDDVILALFLTDVRGRTLPRLIYENVSEEISPTITAVAVLVILLTLLTLLLNVFFQKDTR</sequence>
<gene>
    <name evidence="10" type="ORF">HLH34_09965</name>
</gene>
<dbReference type="GO" id="GO:0055085">
    <property type="term" value="P:transmembrane transport"/>
    <property type="evidence" value="ECO:0007669"/>
    <property type="project" value="InterPro"/>
</dbReference>
<evidence type="ECO:0000256" key="5">
    <source>
        <dbReference type="ARBA" id="ARBA00022692"/>
    </source>
</evidence>
<keyword evidence="6 8" id="KW-1133">Transmembrane helix</keyword>
<feature type="transmembrane region" description="Helical" evidence="8">
    <location>
        <begin position="356"/>
        <end position="378"/>
    </location>
</feature>
<feature type="transmembrane region" description="Helical" evidence="8">
    <location>
        <begin position="240"/>
        <end position="261"/>
    </location>
</feature>
<evidence type="ECO:0000256" key="6">
    <source>
        <dbReference type="ARBA" id="ARBA00022989"/>
    </source>
</evidence>
<comment type="subcellular location">
    <subcellularLocation>
        <location evidence="1 8">Cell membrane</location>
        <topology evidence="1 8">Multi-pass membrane protein</topology>
    </subcellularLocation>
</comment>
<feature type="transmembrane region" description="Helical" evidence="8">
    <location>
        <begin position="472"/>
        <end position="498"/>
    </location>
</feature>
<dbReference type="Proteomes" id="UP000555756">
    <property type="component" value="Unassembled WGS sequence"/>
</dbReference>
<dbReference type="PANTHER" id="PTHR42929">
    <property type="entry name" value="INNER MEMBRANE ABC TRANSPORTER PERMEASE PROTEIN YDCU-RELATED-RELATED"/>
    <property type="match status" value="1"/>
</dbReference>
<feature type="transmembrane region" description="Helical" evidence="8">
    <location>
        <begin position="136"/>
        <end position="160"/>
    </location>
</feature>
<dbReference type="PROSITE" id="PS50928">
    <property type="entry name" value="ABC_TM1"/>
    <property type="match status" value="2"/>
</dbReference>
<proteinExistence type="inferred from homology"/>
<keyword evidence="3 8" id="KW-0813">Transport</keyword>
<protein>
    <submittedName>
        <fullName evidence="10">ABC transporter permease subunit</fullName>
    </submittedName>
</protein>
<dbReference type="InterPro" id="IPR035906">
    <property type="entry name" value="MetI-like_sf"/>
</dbReference>
<keyword evidence="11" id="KW-1185">Reference proteome</keyword>
<organism evidence="10 11">
    <name type="scientific">Gluconacetobacter azotocaptans</name>
    <dbReference type="NCBI Taxonomy" id="142834"/>
    <lineage>
        <taxon>Bacteria</taxon>
        <taxon>Pseudomonadati</taxon>
        <taxon>Pseudomonadota</taxon>
        <taxon>Alphaproteobacteria</taxon>
        <taxon>Acetobacterales</taxon>
        <taxon>Acetobacteraceae</taxon>
        <taxon>Gluconacetobacter</taxon>
    </lineage>
</organism>
<dbReference type="CDD" id="cd06261">
    <property type="entry name" value="TM_PBP2"/>
    <property type="match status" value="2"/>
</dbReference>
<feature type="transmembrane region" description="Helical" evidence="8">
    <location>
        <begin position="421"/>
        <end position="443"/>
    </location>
</feature>
<keyword evidence="5 8" id="KW-0812">Transmembrane</keyword>
<feature type="domain" description="ABC transmembrane type-1" evidence="9">
    <location>
        <begin position="352"/>
        <end position="540"/>
    </location>
</feature>
<feature type="transmembrane region" description="Helical" evidence="8">
    <location>
        <begin position="50"/>
        <end position="78"/>
    </location>
</feature>
<evidence type="ECO:0000256" key="2">
    <source>
        <dbReference type="ARBA" id="ARBA00007069"/>
    </source>
</evidence>
<evidence type="ECO:0000256" key="8">
    <source>
        <dbReference type="RuleBase" id="RU363032"/>
    </source>
</evidence>
<evidence type="ECO:0000313" key="10">
    <source>
        <dbReference type="EMBL" id="MBB2190287.1"/>
    </source>
</evidence>
<feature type="transmembrane region" description="Helical" evidence="8">
    <location>
        <begin position="188"/>
        <end position="213"/>
    </location>
</feature>
<accession>A0A7W4PDI7</accession>
<keyword evidence="7 8" id="KW-0472">Membrane</keyword>
<dbReference type="EMBL" id="JABEQF010000006">
    <property type="protein sequence ID" value="MBB2190287.1"/>
    <property type="molecule type" value="Genomic_DNA"/>
</dbReference>
<dbReference type="GO" id="GO:0005886">
    <property type="term" value="C:plasma membrane"/>
    <property type="evidence" value="ECO:0007669"/>
    <property type="project" value="UniProtKB-SubCell"/>
</dbReference>